<dbReference type="GO" id="GO:0046872">
    <property type="term" value="F:metal ion binding"/>
    <property type="evidence" value="ECO:0007669"/>
    <property type="project" value="UniProtKB-KW"/>
</dbReference>
<dbReference type="SUPFAM" id="SSF51621">
    <property type="entry name" value="Phosphoenolpyruvate/pyruvate domain"/>
    <property type="match status" value="1"/>
</dbReference>
<evidence type="ECO:0000256" key="2">
    <source>
        <dbReference type="ARBA" id="ARBA00022723"/>
    </source>
</evidence>
<accession>A0A368U2F5</accession>
<dbReference type="InterPro" id="IPR005000">
    <property type="entry name" value="Aldolase/citrate-lyase_domain"/>
</dbReference>
<dbReference type="NCBIfam" id="TIGR02311">
    <property type="entry name" value="HpaI"/>
    <property type="match status" value="1"/>
</dbReference>
<dbReference type="GO" id="GO:0010124">
    <property type="term" value="P:phenylacetate catabolic process"/>
    <property type="evidence" value="ECO:0007669"/>
    <property type="project" value="InterPro"/>
</dbReference>
<organism evidence="5 6">
    <name type="scientific">Billgrantia montanilacus</name>
    <dbReference type="NCBI Taxonomy" id="2282305"/>
    <lineage>
        <taxon>Bacteria</taxon>
        <taxon>Pseudomonadati</taxon>
        <taxon>Pseudomonadota</taxon>
        <taxon>Gammaproteobacteria</taxon>
        <taxon>Oceanospirillales</taxon>
        <taxon>Halomonadaceae</taxon>
        <taxon>Billgrantia</taxon>
    </lineage>
</organism>
<evidence type="ECO:0000256" key="3">
    <source>
        <dbReference type="ARBA" id="ARBA00023239"/>
    </source>
</evidence>
<dbReference type="EMBL" id="QPII01000002">
    <property type="protein sequence ID" value="RCV91184.1"/>
    <property type="molecule type" value="Genomic_DNA"/>
</dbReference>
<evidence type="ECO:0000313" key="5">
    <source>
        <dbReference type="EMBL" id="RCV91184.1"/>
    </source>
</evidence>
<dbReference type="PANTHER" id="PTHR30502">
    <property type="entry name" value="2-KETO-3-DEOXY-L-RHAMNONATE ALDOLASE"/>
    <property type="match status" value="1"/>
</dbReference>
<dbReference type="InterPro" id="IPR050251">
    <property type="entry name" value="HpcH-HpaI_aldolase"/>
</dbReference>
<dbReference type="EC" id="4.1.2.52" evidence="5"/>
<dbReference type="InterPro" id="IPR015813">
    <property type="entry name" value="Pyrv/PenolPyrv_kinase-like_dom"/>
</dbReference>
<evidence type="ECO:0000313" key="6">
    <source>
        <dbReference type="Proteomes" id="UP000252405"/>
    </source>
</evidence>
<evidence type="ECO:0000259" key="4">
    <source>
        <dbReference type="Pfam" id="PF03328"/>
    </source>
</evidence>
<dbReference type="PANTHER" id="PTHR30502:SF0">
    <property type="entry name" value="PHOSPHOENOLPYRUVATE CARBOXYLASE FAMILY PROTEIN"/>
    <property type="match status" value="1"/>
</dbReference>
<keyword evidence="6" id="KW-1185">Reference proteome</keyword>
<dbReference type="Pfam" id="PF03328">
    <property type="entry name" value="HpcH_HpaI"/>
    <property type="match status" value="1"/>
</dbReference>
<comment type="caution">
    <text evidence="5">The sequence shown here is derived from an EMBL/GenBank/DDBJ whole genome shotgun (WGS) entry which is preliminary data.</text>
</comment>
<reference evidence="5 6" key="1">
    <citation type="submission" date="2018-07" db="EMBL/GenBank/DDBJ databases">
        <title>Halomonas montanilacus sp. nov., isolated from Lake Pengyan on Tibetan Plateau.</title>
        <authorList>
            <person name="Lu H."/>
            <person name="Xing P."/>
            <person name="Wu Q."/>
        </authorList>
    </citation>
    <scope>NUCLEOTIDE SEQUENCE [LARGE SCALE GENOMIC DNA]</scope>
    <source>
        <strain evidence="5 6">PYC7W</strain>
    </source>
</reference>
<keyword evidence="3 5" id="KW-0456">Lyase</keyword>
<dbReference type="InterPro" id="IPR012689">
    <property type="entry name" value="HpaI"/>
</dbReference>
<evidence type="ECO:0000256" key="1">
    <source>
        <dbReference type="ARBA" id="ARBA00005568"/>
    </source>
</evidence>
<sequence>MQMPRNRFKQRLLAGECQTGLWLGLSHAYTAEMAATAGFDWLLIDGEHAPNDLRSLLDQLRAIAPYASQPIVRPPAGDPVLIKQYLDIGVQTLLVPMVESATQATELVASMRYPPAGFRGVGHVLGRAARWGQVADYLQHANQEMCLLVQVETREGLDNLDEIAATPGVDGVFIGPADLSAAMGHLGNADHPEVRAVIDDAIERVRTAGKAAGIVTVDEEAARRYLAAGCTFVGVGIDTLLLVNAMRSLAERFGTE</sequence>
<dbReference type="Proteomes" id="UP000252405">
    <property type="component" value="Unassembled WGS sequence"/>
</dbReference>
<dbReference type="GO" id="GO:0016832">
    <property type="term" value="F:aldehyde-lyase activity"/>
    <property type="evidence" value="ECO:0007669"/>
    <property type="project" value="TreeGrafter"/>
</dbReference>
<comment type="similarity">
    <text evidence="1">Belongs to the HpcH/HpaI aldolase family.</text>
</comment>
<dbReference type="OrthoDB" id="86160at2"/>
<proteinExistence type="inferred from homology"/>
<dbReference type="RefSeq" id="WP_114477824.1">
    <property type="nucleotide sequence ID" value="NZ_QPII01000002.1"/>
</dbReference>
<dbReference type="InterPro" id="IPR040442">
    <property type="entry name" value="Pyrv_kinase-like_dom_sf"/>
</dbReference>
<dbReference type="AlphaFoldDB" id="A0A368U2F5"/>
<feature type="domain" description="HpcH/HpaI aldolase/citrate lyase" evidence="4">
    <location>
        <begin position="18"/>
        <end position="245"/>
    </location>
</feature>
<protein>
    <submittedName>
        <fullName evidence="5">4-hydroxy-2-oxoheptanedioate aldolase</fullName>
        <ecNumber evidence="5">4.1.2.52</ecNumber>
    </submittedName>
</protein>
<keyword evidence="2" id="KW-0479">Metal-binding</keyword>
<dbReference type="FunFam" id="3.20.20.60:FF:000004">
    <property type="entry name" value="5-keto-4-deoxy-D-glucarate aldolase"/>
    <property type="match status" value="1"/>
</dbReference>
<name>A0A368U2F5_9GAMM</name>
<dbReference type="Gene3D" id="3.20.20.60">
    <property type="entry name" value="Phosphoenolpyruvate-binding domains"/>
    <property type="match status" value="1"/>
</dbReference>
<dbReference type="GO" id="GO:0005737">
    <property type="term" value="C:cytoplasm"/>
    <property type="evidence" value="ECO:0007669"/>
    <property type="project" value="TreeGrafter"/>
</dbReference>
<gene>
    <name evidence="5" type="primary">hpaI</name>
    <name evidence="5" type="ORF">DU505_04685</name>
</gene>